<keyword evidence="3" id="KW-0735">Signal-anchor</keyword>
<keyword evidence="4" id="KW-1133">Transmembrane helix</keyword>
<evidence type="ECO:0000256" key="3">
    <source>
        <dbReference type="ARBA" id="ARBA00022968"/>
    </source>
</evidence>
<name>A0A504YK47_FASGI</name>
<dbReference type="STRING" id="46835.A0A504YK47"/>
<evidence type="ECO:0000256" key="2">
    <source>
        <dbReference type="ARBA" id="ARBA00022692"/>
    </source>
</evidence>
<dbReference type="GO" id="GO:0042285">
    <property type="term" value="F:xylosyltransferase activity"/>
    <property type="evidence" value="ECO:0007669"/>
    <property type="project" value="TreeGrafter"/>
</dbReference>
<dbReference type="Proteomes" id="UP000316759">
    <property type="component" value="Unassembled WGS sequence"/>
</dbReference>
<evidence type="ECO:0000256" key="4">
    <source>
        <dbReference type="ARBA" id="ARBA00022989"/>
    </source>
</evidence>
<organism evidence="7 8">
    <name type="scientific">Fasciola gigantica</name>
    <name type="common">Giant liver fluke</name>
    <dbReference type="NCBI Taxonomy" id="46835"/>
    <lineage>
        <taxon>Eukaryota</taxon>
        <taxon>Metazoa</taxon>
        <taxon>Spiralia</taxon>
        <taxon>Lophotrochozoa</taxon>
        <taxon>Platyhelminthes</taxon>
        <taxon>Trematoda</taxon>
        <taxon>Digenea</taxon>
        <taxon>Plagiorchiida</taxon>
        <taxon>Echinostomata</taxon>
        <taxon>Echinostomatoidea</taxon>
        <taxon>Fasciolidae</taxon>
        <taxon>Fasciola</taxon>
    </lineage>
</organism>
<sequence>MSLNGKKLSKRMLNALKTILYYQNRVRHDSILCVISTPNDTKLPCPRNSVATSKRSFHLHLFADSQTRTDVNSSLFKWDLQGVTWNFYSFERNRGKVDWIPNDHPSGISALIKLTLTTLLPYWVEKVIAMDTDVILNHDIAELWNHFYQFGEKQIVVDAWEQNSWSPTCIEPKVSTIPYLGRSGILFAFLWKRSQNCDHNHHWFRP</sequence>
<dbReference type="OrthoDB" id="411524at2759"/>
<dbReference type="InterPro" id="IPR029044">
    <property type="entry name" value="Nucleotide-diphossugar_trans"/>
</dbReference>
<evidence type="ECO:0000313" key="7">
    <source>
        <dbReference type="EMBL" id="TPP58337.1"/>
    </source>
</evidence>
<comment type="caution">
    <text evidence="7">The sequence shown here is derived from an EMBL/GenBank/DDBJ whole genome shotgun (WGS) entry which is preliminary data.</text>
</comment>
<reference evidence="7 8" key="1">
    <citation type="submission" date="2019-04" db="EMBL/GenBank/DDBJ databases">
        <title>Annotation for the trematode Fasciola gigantica.</title>
        <authorList>
            <person name="Choi Y.-J."/>
        </authorList>
    </citation>
    <scope>NUCLEOTIDE SEQUENCE [LARGE SCALE GENOMIC DNA]</scope>
    <source>
        <strain evidence="7">Uganda_cow_1</strain>
    </source>
</reference>
<comment type="subcellular location">
    <subcellularLocation>
        <location evidence="1">Membrane</location>
        <topology evidence="1">Single-pass type II membrane protein</topology>
    </subcellularLocation>
</comment>
<keyword evidence="5" id="KW-0472">Membrane</keyword>
<dbReference type="Gene3D" id="3.90.550.10">
    <property type="entry name" value="Spore Coat Polysaccharide Biosynthesis Protein SpsA, Chain A"/>
    <property type="match status" value="1"/>
</dbReference>
<evidence type="ECO:0000256" key="5">
    <source>
        <dbReference type="ARBA" id="ARBA00023136"/>
    </source>
</evidence>
<dbReference type="PANTHER" id="PTHR12270:SF25">
    <property type="entry name" value="GLYCOSYLTRANSFERASE-LIKE PROTEIN LARGE"/>
    <property type="match status" value="1"/>
</dbReference>
<evidence type="ECO:0000313" key="8">
    <source>
        <dbReference type="Proteomes" id="UP000316759"/>
    </source>
</evidence>
<proteinExistence type="predicted"/>
<dbReference type="GO" id="GO:0016020">
    <property type="term" value="C:membrane"/>
    <property type="evidence" value="ECO:0007669"/>
    <property type="project" value="UniProtKB-SubCell"/>
</dbReference>
<evidence type="ECO:0000256" key="1">
    <source>
        <dbReference type="ARBA" id="ARBA00004606"/>
    </source>
</evidence>
<keyword evidence="6" id="KW-0325">Glycoprotein</keyword>
<evidence type="ECO:0000256" key="6">
    <source>
        <dbReference type="ARBA" id="ARBA00023180"/>
    </source>
</evidence>
<keyword evidence="8" id="KW-1185">Reference proteome</keyword>
<dbReference type="GO" id="GO:0015020">
    <property type="term" value="F:glucuronosyltransferase activity"/>
    <property type="evidence" value="ECO:0007669"/>
    <property type="project" value="TreeGrafter"/>
</dbReference>
<dbReference type="EMBL" id="SUNJ01012102">
    <property type="protein sequence ID" value="TPP58337.1"/>
    <property type="molecule type" value="Genomic_DNA"/>
</dbReference>
<dbReference type="SUPFAM" id="SSF53448">
    <property type="entry name" value="Nucleotide-diphospho-sugar transferases"/>
    <property type="match status" value="1"/>
</dbReference>
<dbReference type="GO" id="GO:0035269">
    <property type="term" value="P:protein O-linked glycosylation via mannose"/>
    <property type="evidence" value="ECO:0007669"/>
    <property type="project" value="TreeGrafter"/>
</dbReference>
<dbReference type="PANTHER" id="PTHR12270">
    <property type="entry name" value="GLYCOSYLTRANSFERASE-RELATED"/>
    <property type="match status" value="1"/>
</dbReference>
<accession>A0A504YK47</accession>
<dbReference type="InterPro" id="IPR051292">
    <property type="entry name" value="Xyl/GlcA_transferase"/>
</dbReference>
<protein>
    <submittedName>
        <fullName evidence="7">Uncharacterized protein</fullName>
    </submittedName>
</protein>
<dbReference type="AlphaFoldDB" id="A0A504YK47"/>
<keyword evidence="2" id="KW-0812">Transmembrane</keyword>
<gene>
    <name evidence="7" type="ORF">FGIG_05375</name>
</gene>